<name>A0A7H0H5C9_9ACTN</name>
<sequence>MALPLPPSIDALRQLSLTRSPDPLPDGAPTPTRPWFAAPGQWELGLLHRLVREGFAAAVDVEFASNFGAVAPTVDFRLTLSAEAALTIRATGAVTLASAGASESHDGLSRLSGASTYVVTVATGDPAPLRGPSRPFRSGDDVSSLVNRSGAAGFTVVDGPTPTVEVRTGDGVWVAAAVGGGTDEVAPDALRNPVHELELHKDGDLFVLPAEVLGRVVIECPGRPTIFAGESELEARTARHTEQHHDVRPRGDGRWESVHELALRYLAVEADDVARVTVEAPAYPIRRRGAFACSDETLTDIWAASAHTLRQCTHGLLLDGIKRDRVPWMGDLAVSVPAAAYAFPDRALAERGFIALGQPVSGYVNGIVDYSLWWLNCLADYARYFDGADFLAAVADDVDAALATLAEEAGDDGVLRPRPGVDAYPKAVFVDWGFDVEPGRDPVALQALWFWALRSGRELLERAGHDGAVRWGQAADRLRTTLHARAWDSSAGGWREYLDGDVAASPYPGVFALLAGLTPEGAVAGQAARQLAAPETRTPFVTTFAVRALAEAGRPDAAVEQVRRRWGEMLALGATTFWEEFPEDGASPYEMYGRPFGKSLCHAWAAGPAQLLPEIVCGLRPLSDGWATFAVDPRLGDLAWVGAIVAVPGGEITVLATQAEVSVTVPAGHALVHGGELLQGPTELRFATAP</sequence>
<evidence type="ECO:0000259" key="1">
    <source>
        <dbReference type="Pfam" id="PF17389"/>
    </source>
</evidence>
<dbReference type="InterPro" id="IPR012341">
    <property type="entry name" value="6hp_glycosidase-like_sf"/>
</dbReference>
<feature type="domain" description="Alpha-L-rhamnosidase six-hairpin glycosidase" evidence="1">
    <location>
        <begin position="467"/>
        <end position="616"/>
    </location>
</feature>
<dbReference type="KEGG" id="tdf:H9L22_16630"/>
<dbReference type="InterPro" id="IPR035396">
    <property type="entry name" value="Bac_rhamnosid6H"/>
</dbReference>
<reference evidence="2 3" key="1">
    <citation type="submission" date="2020-08" db="EMBL/GenBank/DDBJ databases">
        <title>Genome sequence of Tessaracoccus defluvii JCM 17540T.</title>
        <authorList>
            <person name="Hyun D.-W."/>
            <person name="Bae J.-W."/>
        </authorList>
    </citation>
    <scope>NUCLEOTIDE SEQUENCE [LARGE SCALE GENOMIC DNA]</scope>
    <source>
        <strain evidence="2 3">JCM 17540</strain>
    </source>
</reference>
<feature type="domain" description="Alpha-L-rhamnosidase six-hairpin glycosidase" evidence="1">
    <location>
        <begin position="287"/>
        <end position="350"/>
    </location>
</feature>
<dbReference type="Proteomes" id="UP000516117">
    <property type="component" value="Chromosome"/>
</dbReference>
<dbReference type="Pfam" id="PF17389">
    <property type="entry name" value="Bac_rhamnosid6H"/>
    <property type="match status" value="2"/>
</dbReference>
<dbReference type="AlphaFoldDB" id="A0A7H0H5C9"/>
<dbReference type="InterPro" id="IPR008928">
    <property type="entry name" value="6-hairpin_glycosidase_sf"/>
</dbReference>
<evidence type="ECO:0000313" key="3">
    <source>
        <dbReference type="Proteomes" id="UP000516117"/>
    </source>
</evidence>
<evidence type="ECO:0000313" key="2">
    <source>
        <dbReference type="EMBL" id="QNP55745.1"/>
    </source>
</evidence>
<dbReference type="EMBL" id="CP060789">
    <property type="protein sequence ID" value="QNP55745.1"/>
    <property type="molecule type" value="Genomic_DNA"/>
</dbReference>
<protein>
    <recommendedName>
        <fullName evidence="1">Alpha-L-rhamnosidase six-hairpin glycosidase domain-containing protein</fullName>
    </recommendedName>
</protein>
<dbReference type="GO" id="GO:0005975">
    <property type="term" value="P:carbohydrate metabolic process"/>
    <property type="evidence" value="ECO:0007669"/>
    <property type="project" value="InterPro"/>
</dbReference>
<dbReference type="Gene3D" id="2.60.420.10">
    <property type="entry name" value="Maltose phosphorylase, domain 3"/>
    <property type="match status" value="1"/>
</dbReference>
<dbReference type="PANTHER" id="PTHR34987:SF6">
    <property type="entry name" value="ALPHA-L-RHAMNOSIDASE SIX-HAIRPIN GLYCOSIDASE DOMAIN-CONTAINING PROTEIN"/>
    <property type="match status" value="1"/>
</dbReference>
<organism evidence="2 3">
    <name type="scientific">Tessaracoccus defluvii</name>
    <dbReference type="NCBI Taxonomy" id="1285901"/>
    <lineage>
        <taxon>Bacteria</taxon>
        <taxon>Bacillati</taxon>
        <taxon>Actinomycetota</taxon>
        <taxon>Actinomycetes</taxon>
        <taxon>Propionibacteriales</taxon>
        <taxon>Propionibacteriaceae</taxon>
        <taxon>Tessaracoccus</taxon>
    </lineage>
</organism>
<dbReference type="Gene3D" id="1.50.10.10">
    <property type="match status" value="1"/>
</dbReference>
<proteinExistence type="predicted"/>
<dbReference type="SUPFAM" id="SSF48208">
    <property type="entry name" value="Six-hairpin glycosidases"/>
    <property type="match status" value="1"/>
</dbReference>
<gene>
    <name evidence="2" type="ORF">H9L22_16630</name>
</gene>
<dbReference type="PANTHER" id="PTHR34987">
    <property type="entry name" value="C, PUTATIVE (AFU_ORTHOLOGUE AFUA_3G02880)-RELATED"/>
    <property type="match status" value="1"/>
</dbReference>
<keyword evidence="3" id="KW-1185">Reference proteome</keyword>
<dbReference type="RefSeq" id="WP_187720874.1">
    <property type="nucleotide sequence ID" value="NZ_BAABBL010000005.1"/>
</dbReference>
<accession>A0A7H0H5C9</accession>